<dbReference type="SMART" id="SM00903">
    <property type="entry name" value="Flavin_Reduct"/>
    <property type="match status" value="1"/>
</dbReference>
<organism evidence="3 4">
    <name type="scientific">Wickerhamomyces pijperi</name>
    <name type="common">Yeast</name>
    <name type="synonym">Pichia pijperi</name>
    <dbReference type="NCBI Taxonomy" id="599730"/>
    <lineage>
        <taxon>Eukaryota</taxon>
        <taxon>Fungi</taxon>
        <taxon>Dikarya</taxon>
        <taxon>Ascomycota</taxon>
        <taxon>Saccharomycotina</taxon>
        <taxon>Saccharomycetes</taxon>
        <taxon>Phaffomycetales</taxon>
        <taxon>Wickerhamomycetaceae</taxon>
        <taxon>Wickerhamomyces</taxon>
    </lineage>
</organism>
<keyword evidence="4" id="KW-1185">Reference proteome</keyword>
<proteinExistence type="predicted"/>
<sequence>MSLIFKRFNTTLHFREAMSSIANQVMIITPTIQLSSPSVTPEYLQENILKLKGVTLSSVTSLSIKPSPLLQFNLMIPSITSENLHKFDQFAVHTLIPTKLSTELIQKFSKHREYNSGTNDFDIVSPFRDLKLDQDFELKSLGKGLYLPILKNVNKVMICEKYKYLHVQDHEIWVGKVTEIQGWDNGVKNGGVLNFNRGFYGIGEKI</sequence>
<dbReference type="GO" id="GO:0010181">
    <property type="term" value="F:FMN binding"/>
    <property type="evidence" value="ECO:0007669"/>
    <property type="project" value="InterPro"/>
</dbReference>
<reference evidence="3" key="2">
    <citation type="submission" date="2021-01" db="EMBL/GenBank/DDBJ databases">
        <authorList>
            <person name="Schikora-Tamarit M.A."/>
        </authorList>
    </citation>
    <scope>NUCLEOTIDE SEQUENCE</scope>
    <source>
        <strain evidence="3">CBS2887</strain>
    </source>
</reference>
<evidence type="ECO:0000259" key="2">
    <source>
        <dbReference type="SMART" id="SM00903"/>
    </source>
</evidence>
<evidence type="ECO:0000313" key="3">
    <source>
        <dbReference type="EMBL" id="KAH3688667.1"/>
    </source>
</evidence>
<accession>A0A9P8QCT2</accession>
<dbReference type="AlphaFoldDB" id="A0A9P8QCT2"/>
<dbReference type="InterPro" id="IPR002563">
    <property type="entry name" value="Flavin_Rdtase-like_dom"/>
</dbReference>
<dbReference type="InterPro" id="IPR050268">
    <property type="entry name" value="NADH-dep_flavin_reductase"/>
</dbReference>
<dbReference type="GO" id="GO:0042602">
    <property type="term" value="F:riboflavin reductase (NADPH) activity"/>
    <property type="evidence" value="ECO:0007669"/>
    <property type="project" value="TreeGrafter"/>
</dbReference>
<name>A0A9P8QCT2_WICPI</name>
<keyword evidence="1" id="KW-0560">Oxidoreductase</keyword>
<dbReference type="EMBL" id="JAEUBG010000218">
    <property type="protein sequence ID" value="KAH3688667.1"/>
    <property type="molecule type" value="Genomic_DNA"/>
</dbReference>
<dbReference type="PANTHER" id="PTHR30466">
    <property type="entry name" value="FLAVIN REDUCTASE"/>
    <property type="match status" value="1"/>
</dbReference>
<dbReference type="InterPro" id="IPR012349">
    <property type="entry name" value="Split_barrel_FMN-bd"/>
</dbReference>
<dbReference type="Proteomes" id="UP000774326">
    <property type="component" value="Unassembled WGS sequence"/>
</dbReference>
<evidence type="ECO:0000313" key="4">
    <source>
        <dbReference type="Proteomes" id="UP000774326"/>
    </source>
</evidence>
<dbReference type="Gene3D" id="2.30.110.10">
    <property type="entry name" value="Electron Transport, Fmn-binding Protein, Chain A"/>
    <property type="match status" value="1"/>
</dbReference>
<feature type="domain" description="Flavin reductase like" evidence="2">
    <location>
        <begin position="18"/>
        <end position="201"/>
    </location>
</feature>
<protein>
    <recommendedName>
        <fullName evidence="2">Flavin reductase like domain-containing protein</fullName>
    </recommendedName>
</protein>
<dbReference type="Pfam" id="PF01613">
    <property type="entry name" value="Flavin_Reduct"/>
    <property type="match status" value="1"/>
</dbReference>
<evidence type="ECO:0000256" key="1">
    <source>
        <dbReference type="ARBA" id="ARBA00023002"/>
    </source>
</evidence>
<reference evidence="3" key="1">
    <citation type="journal article" date="2021" name="Open Biol.">
        <title>Shared evolutionary footprints suggest mitochondrial oxidative damage underlies multiple complex I losses in fungi.</title>
        <authorList>
            <person name="Schikora-Tamarit M.A."/>
            <person name="Marcet-Houben M."/>
            <person name="Nosek J."/>
            <person name="Gabaldon T."/>
        </authorList>
    </citation>
    <scope>NUCLEOTIDE SEQUENCE</scope>
    <source>
        <strain evidence="3">CBS2887</strain>
    </source>
</reference>
<comment type="caution">
    <text evidence="3">The sequence shown here is derived from an EMBL/GenBank/DDBJ whole genome shotgun (WGS) entry which is preliminary data.</text>
</comment>
<dbReference type="OrthoDB" id="2015405at2759"/>
<gene>
    <name evidence="3" type="ORF">WICPIJ_000358</name>
</gene>
<dbReference type="SUPFAM" id="SSF50475">
    <property type="entry name" value="FMN-binding split barrel"/>
    <property type="match status" value="1"/>
</dbReference>
<dbReference type="PANTHER" id="PTHR30466:SF1">
    <property type="entry name" value="FMN REDUCTASE (NADH) RUTF"/>
    <property type="match status" value="1"/>
</dbReference>